<evidence type="ECO:0000313" key="3">
    <source>
        <dbReference type="Proteomes" id="UP000031057"/>
    </source>
</evidence>
<proteinExistence type="predicted"/>
<dbReference type="Proteomes" id="UP000031057">
    <property type="component" value="Unassembled WGS sequence"/>
</dbReference>
<protein>
    <submittedName>
        <fullName evidence="2">General stress protein</fullName>
    </submittedName>
</protein>
<dbReference type="Gene3D" id="2.30.110.10">
    <property type="entry name" value="Electron Transport, Fmn-binding Protein, Chain A"/>
    <property type="match status" value="1"/>
</dbReference>
<dbReference type="PANTHER" id="PTHR34818:SF1">
    <property type="entry name" value="PROTEIN BLI-3"/>
    <property type="match status" value="1"/>
</dbReference>
<dbReference type="AlphaFoldDB" id="A0A0B1ZMU1"/>
<dbReference type="STRING" id="1348853.LK12_14560"/>
<dbReference type="InterPro" id="IPR038725">
    <property type="entry name" value="YdaG_split_barrel_FMN-bd"/>
</dbReference>
<gene>
    <name evidence="2" type="ORF">LK12_14560</name>
</gene>
<dbReference type="SUPFAM" id="SSF50475">
    <property type="entry name" value="FMN-binding split barrel"/>
    <property type="match status" value="1"/>
</dbReference>
<organism evidence="2 3">
    <name type="scientific">Novosphingobium malaysiense</name>
    <dbReference type="NCBI Taxonomy" id="1348853"/>
    <lineage>
        <taxon>Bacteria</taxon>
        <taxon>Pseudomonadati</taxon>
        <taxon>Pseudomonadota</taxon>
        <taxon>Alphaproteobacteria</taxon>
        <taxon>Sphingomonadales</taxon>
        <taxon>Sphingomonadaceae</taxon>
        <taxon>Novosphingobium</taxon>
    </lineage>
</organism>
<dbReference type="PANTHER" id="PTHR34818">
    <property type="entry name" value="PROTEIN BLI-3"/>
    <property type="match status" value="1"/>
</dbReference>
<reference evidence="2 3" key="1">
    <citation type="submission" date="2014-10" db="EMBL/GenBank/DDBJ databases">
        <title>Genome sequence of Novosphingobium malaysiense MUSC 273(T).</title>
        <authorList>
            <person name="Lee L.-H."/>
        </authorList>
    </citation>
    <scope>NUCLEOTIDE SEQUENCE [LARGE SCALE GENOMIC DNA]</scope>
    <source>
        <strain evidence="2 3">MUSC 273</strain>
    </source>
</reference>
<dbReference type="InterPro" id="IPR052917">
    <property type="entry name" value="Stress-Dev_Protein"/>
</dbReference>
<accession>A0A0B1ZMU1</accession>
<evidence type="ECO:0000313" key="2">
    <source>
        <dbReference type="EMBL" id="KHK90561.1"/>
    </source>
</evidence>
<dbReference type="EMBL" id="JTDI01000004">
    <property type="protein sequence ID" value="KHK90561.1"/>
    <property type="molecule type" value="Genomic_DNA"/>
</dbReference>
<evidence type="ECO:0000259" key="1">
    <source>
        <dbReference type="Pfam" id="PF16242"/>
    </source>
</evidence>
<dbReference type="OrthoDB" id="1432662at2"/>
<dbReference type="InterPro" id="IPR012349">
    <property type="entry name" value="Split_barrel_FMN-bd"/>
</dbReference>
<dbReference type="Pfam" id="PF16242">
    <property type="entry name" value="Pyrid_ox_like"/>
    <property type="match status" value="1"/>
</dbReference>
<comment type="caution">
    <text evidence="2">The sequence shown here is derived from an EMBL/GenBank/DDBJ whole genome shotgun (WGS) entry which is preliminary data.</text>
</comment>
<feature type="domain" description="General stress protein FMN-binding split barrel" evidence="1">
    <location>
        <begin position="6"/>
        <end position="134"/>
    </location>
</feature>
<keyword evidence="3" id="KW-1185">Reference proteome</keyword>
<name>A0A0B1ZMU1_9SPHN</name>
<sequence>MDSDVRETFWKAFAASPFIMMQLEGARHHAEPMTAQLDKSAHHAIWFFCKRDNRIASGGKAVGQVMTKGHDVFACIDGTLVEETDAGLRNQHWSNAVEAWFPDGKSDPSVMMLRFDIADGEVWTSDMGLKGAYKLVSGKKIHPDEAGEHAVGPV</sequence>